<keyword evidence="3" id="KW-1185">Reference proteome</keyword>
<comment type="caution">
    <text evidence="2">The sequence shown here is derived from an EMBL/GenBank/DDBJ whole genome shotgun (WGS) entry which is preliminary data.</text>
</comment>
<gene>
    <name evidence="2" type="ORF">PSTT_13080</name>
</gene>
<dbReference type="VEuPathDB" id="FungiDB:PSTT_13080"/>
<name>A0A2S4UTA6_9BASI</name>
<evidence type="ECO:0000256" key="1">
    <source>
        <dbReference type="SAM" id="MobiDB-lite"/>
    </source>
</evidence>
<dbReference type="EMBL" id="PKSL01000177">
    <property type="protein sequence ID" value="POW00526.1"/>
    <property type="molecule type" value="Genomic_DNA"/>
</dbReference>
<protein>
    <submittedName>
        <fullName evidence="2">Uncharacterized protein</fullName>
    </submittedName>
</protein>
<evidence type="ECO:0000313" key="3">
    <source>
        <dbReference type="Proteomes" id="UP000239156"/>
    </source>
</evidence>
<feature type="region of interest" description="Disordered" evidence="1">
    <location>
        <begin position="24"/>
        <end position="140"/>
    </location>
</feature>
<dbReference type="AlphaFoldDB" id="A0A2S4UTA6"/>
<dbReference type="Proteomes" id="UP000239156">
    <property type="component" value="Unassembled WGS sequence"/>
</dbReference>
<feature type="compositionally biased region" description="Basic and acidic residues" evidence="1">
    <location>
        <begin position="71"/>
        <end position="84"/>
    </location>
</feature>
<proteinExistence type="predicted"/>
<reference evidence="2" key="1">
    <citation type="submission" date="2017-12" db="EMBL/GenBank/DDBJ databases">
        <title>Gene loss provides genomic basis for host adaptation in cereal stripe rust fungi.</title>
        <authorList>
            <person name="Xia C."/>
        </authorList>
    </citation>
    <scope>NUCLEOTIDE SEQUENCE [LARGE SCALE GENOMIC DNA]</scope>
    <source>
        <strain evidence="2">93-210</strain>
    </source>
</reference>
<sequence length="140" mass="14500">MLASPPQSTASKAGSEGCIRVNIGCGHPTQTRASGTEAPSMSRVAAPDIDSDATIQSSFAGTEESEEEGEVGAKTRCQDADDNHFANTHPTQNNNGKRPDPFSVRPSNSAAAQPGAPTGNVPSSSGNRLADAQKKFKPNY</sequence>
<feature type="compositionally biased region" description="Polar residues" evidence="1">
    <location>
        <begin position="28"/>
        <end position="39"/>
    </location>
</feature>
<accession>A0A2S4UTA6</accession>
<dbReference type="VEuPathDB" id="FungiDB:PSHT_08112"/>
<feature type="compositionally biased region" description="Polar residues" evidence="1">
    <location>
        <begin position="85"/>
        <end position="96"/>
    </location>
</feature>
<organism evidence="2 3">
    <name type="scientific">Puccinia striiformis</name>
    <dbReference type="NCBI Taxonomy" id="27350"/>
    <lineage>
        <taxon>Eukaryota</taxon>
        <taxon>Fungi</taxon>
        <taxon>Dikarya</taxon>
        <taxon>Basidiomycota</taxon>
        <taxon>Pucciniomycotina</taxon>
        <taxon>Pucciniomycetes</taxon>
        <taxon>Pucciniales</taxon>
        <taxon>Pucciniaceae</taxon>
        <taxon>Puccinia</taxon>
    </lineage>
</organism>
<evidence type="ECO:0000313" key="2">
    <source>
        <dbReference type="EMBL" id="POW00526.1"/>
    </source>
</evidence>